<dbReference type="GO" id="GO:0004753">
    <property type="term" value="F:saccharopine dehydrogenase activity"/>
    <property type="evidence" value="ECO:0007669"/>
    <property type="project" value="TreeGrafter"/>
</dbReference>
<keyword evidence="1" id="KW-0521">NADP</keyword>
<dbReference type="InterPro" id="IPR032095">
    <property type="entry name" value="Sacchrp_dh-like_C"/>
</dbReference>
<keyword evidence="6" id="KW-1185">Reference proteome</keyword>
<keyword evidence="2" id="KW-0560">Oxidoreductase</keyword>
<gene>
    <name evidence="5" type="primary">AASS</name>
    <name evidence="5" type="ORF">BLAG_LOCUS20170</name>
</gene>
<reference evidence="5" key="1">
    <citation type="submission" date="2022-01" db="EMBL/GenBank/DDBJ databases">
        <authorList>
            <person name="Braso-Vives M."/>
        </authorList>
    </citation>
    <scope>NUCLEOTIDE SEQUENCE</scope>
</reference>
<evidence type="ECO:0000313" key="6">
    <source>
        <dbReference type="Proteomes" id="UP000838412"/>
    </source>
</evidence>
<dbReference type="FunFam" id="3.40.50.720:FF:000072">
    <property type="entry name" value="Saccharopine dehydrogenase [NADP(+), L-glutamate-forming]"/>
    <property type="match status" value="1"/>
</dbReference>
<dbReference type="PANTHER" id="PTHR11133:SF22">
    <property type="entry name" value="ALPHA-AMINOADIPIC SEMIALDEHYDE SYNTHASE, MITOCHONDRIAL"/>
    <property type="match status" value="1"/>
</dbReference>
<dbReference type="InterPro" id="IPR005097">
    <property type="entry name" value="Sacchrp_dh_NADP-bd"/>
</dbReference>
<dbReference type="Gene3D" id="1.10.1870.10">
    <property type="entry name" value="Domain 3, Saccharopine reductase"/>
    <property type="match status" value="1"/>
</dbReference>
<dbReference type="SUPFAM" id="SSF55347">
    <property type="entry name" value="Glyceraldehyde-3-phosphate dehydrogenase-like, C-terminal domain"/>
    <property type="match status" value="1"/>
</dbReference>
<dbReference type="PANTHER" id="PTHR11133">
    <property type="entry name" value="SACCHAROPINE DEHYDROGENASE"/>
    <property type="match status" value="1"/>
</dbReference>
<proteinExistence type="predicted"/>
<feature type="domain" description="Saccharopine dehydrogenase NADP binding" evidence="3">
    <location>
        <begin position="48"/>
        <end position="164"/>
    </location>
</feature>
<evidence type="ECO:0000256" key="2">
    <source>
        <dbReference type="ARBA" id="ARBA00023002"/>
    </source>
</evidence>
<dbReference type="Gene3D" id="3.40.50.720">
    <property type="entry name" value="NAD(P)-binding Rossmann-like Domain"/>
    <property type="match status" value="1"/>
</dbReference>
<dbReference type="GO" id="GO:0019878">
    <property type="term" value="P:lysine biosynthetic process via aminoadipic acid"/>
    <property type="evidence" value="ECO:0007669"/>
    <property type="project" value="TreeGrafter"/>
</dbReference>
<dbReference type="AlphaFoldDB" id="A0A8K0A135"/>
<dbReference type="SUPFAM" id="SSF51735">
    <property type="entry name" value="NAD(P)-binding Rossmann-fold domains"/>
    <property type="match status" value="1"/>
</dbReference>
<dbReference type="InterPro" id="IPR051168">
    <property type="entry name" value="AASS"/>
</dbReference>
<evidence type="ECO:0000313" key="5">
    <source>
        <dbReference type="EMBL" id="CAH1266619.1"/>
    </source>
</evidence>
<sequence>MASCRAVPSVLLLTSRLNVSRVFLRNLQSPKPFRISNRLMSSMDQQRVLVLGSGYVSEPVVEYLTRENNTHITLVSAVKTEAETLADKYQNTQAVILDVQQQQQDLEKLVKDNHLVISLLPYTLHPLVAEMCIRQKTNMVTASYKTPAMAQLHNSAVEAGITVMNEVGLDPGIDHCLAMECFDRVKAEGGKITSFVSWAGGLPAPECADNPLGYKFSWSPRGVLLNTLSQAKYLQDGQVVSIPTGGSLLESTRAMDLHPDFDLEGFPNRDSTIYSEPYGIQTAQTLLRGTLRYKGYSSACIGLQKVGLISTGNHPFLAPQAPTLTWRDTLCTLLAMETDVSDEALRAAILDKVGGEEYRLKVIEKLGLLSSEPVDKQTTPLDTLSNFLAKKLAYGAGERDMVLLIHLIEVERSDGSRVQEKVSLLQYGDPRGYSAMAKTVGYPAAIASRMVLNGDIQEKGMLVPFQKTVYQPILDRLKKENVQADYSIEQL</sequence>
<organism evidence="5 6">
    <name type="scientific">Branchiostoma lanceolatum</name>
    <name type="common">Common lancelet</name>
    <name type="synonym">Amphioxus lanceolatum</name>
    <dbReference type="NCBI Taxonomy" id="7740"/>
    <lineage>
        <taxon>Eukaryota</taxon>
        <taxon>Metazoa</taxon>
        <taxon>Chordata</taxon>
        <taxon>Cephalochordata</taxon>
        <taxon>Leptocardii</taxon>
        <taxon>Amphioxiformes</taxon>
        <taxon>Branchiostomatidae</taxon>
        <taxon>Branchiostoma</taxon>
    </lineage>
</organism>
<dbReference type="Pfam" id="PF03435">
    <property type="entry name" value="Sacchrp_dh_NADP"/>
    <property type="match status" value="1"/>
</dbReference>
<evidence type="ECO:0000259" key="3">
    <source>
        <dbReference type="Pfam" id="PF03435"/>
    </source>
</evidence>
<dbReference type="OrthoDB" id="10059875at2759"/>
<accession>A0A8K0A135</accession>
<dbReference type="FunFam" id="3.40.50.720:FF:001051">
    <property type="entry name" value="Lysine-ketoglutarate reductase, putative"/>
    <property type="match status" value="1"/>
</dbReference>
<feature type="domain" description="Saccharopine dehydrogenase-like C-terminal" evidence="4">
    <location>
        <begin position="168"/>
        <end position="480"/>
    </location>
</feature>
<evidence type="ECO:0000259" key="4">
    <source>
        <dbReference type="Pfam" id="PF16653"/>
    </source>
</evidence>
<dbReference type="FunFam" id="3.30.360.10:FF:000008">
    <property type="entry name" value="Alpha-aminoadipic semialdehyde synthase, mitochondrial"/>
    <property type="match status" value="1"/>
</dbReference>
<evidence type="ECO:0000256" key="1">
    <source>
        <dbReference type="ARBA" id="ARBA00022857"/>
    </source>
</evidence>
<dbReference type="EMBL" id="OV696690">
    <property type="protein sequence ID" value="CAH1266619.1"/>
    <property type="molecule type" value="Genomic_DNA"/>
</dbReference>
<dbReference type="Pfam" id="PF16653">
    <property type="entry name" value="Sacchrp_dh_C"/>
    <property type="match status" value="1"/>
</dbReference>
<dbReference type="InterPro" id="IPR036291">
    <property type="entry name" value="NAD(P)-bd_dom_sf"/>
</dbReference>
<protein>
    <submittedName>
        <fullName evidence="5">AASS protein</fullName>
    </submittedName>
</protein>
<dbReference type="Proteomes" id="UP000838412">
    <property type="component" value="Chromosome 5"/>
</dbReference>
<name>A0A8K0A135_BRALA</name>
<dbReference type="GO" id="GO:0005737">
    <property type="term" value="C:cytoplasm"/>
    <property type="evidence" value="ECO:0007669"/>
    <property type="project" value="TreeGrafter"/>
</dbReference>
<dbReference type="Gene3D" id="3.30.360.10">
    <property type="entry name" value="Dihydrodipicolinate Reductase, domain 2"/>
    <property type="match status" value="1"/>
</dbReference>